<accession>A0A1G9FZ29</accession>
<dbReference type="RefSeq" id="WP_091047343.1">
    <property type="nucleotide sequence ID" value="NZ_FNGF01000002.1"/>
</dbReference>
<dbReference type="AlphaFoldDB" id="A0A1G9FZ29"/>
<dbReference type="STRING" id="380244.SAMN05216298_2119"/>
<dbReference type="InterPro" id="IPR002678">
    <property type="entry name" value="DUF34/NIF3"/>
</dbReference>
<evidence type="ECO:0000256" key="1">
    <source>
        <dbReference type="ARBA" id="ARBA00006964"/>
    </source>
</evidence>
<feature type="binding site" evidence="3">
    <location>
        <position position="234"/>
    </location>
    <ligand>
        <name>a divalent metal cation</name>
        <dbReference type="ChEBI" id="CHEBI:60240"/>
        <label>1</label>
    </ligand>
</feature>
<dbReference type="InterPro" id="IPR036069">
    <property type="entry name" value="DUF34/NIF3_sf"/>
</dbReference>
<keyword evidence="5" id="KW-1185">Reference proteome</keyword>
<feature type="binding site" evidence="3">
    <location>
        <position position="65"/>
    </location>
    <ligand>
        <name>a divalent metal cation</name>
        <dbReference type="ChEBI" id="CHEBI:60240"/>
        <label>1</label>
    </ligand>
</feature>
<evidence type="ECO:0000256" key="2">
    <source>
        <dbReference type="ARBA" id="ARBA00022112"/>
    </source>
</evidence>
<name>A0A1G9FZ29_9ACTN</name>
<protein>
    <recommendedName>
        <fullName evidence="2">GTP cyclohydrolase 1 type 2 homolog</fullName>
    </recommendedName>
</protein>
<dbReference type="OrthoDB" id="1116574at2"/>
<dbReference type="EMBL" id="FNGF01000002">
    <property type="protein sequence ID" value="SDK93656.1"/>
    <property type="molecule type" value="Genomic_DNA"/>
</dbReference>
<dbReference type="Proteomes" id="UP000198662">
    <property type="component" value="Unassembled WGS sequence"/>
</dbReference>
<gene>
    <name evidence="4" type="ORF">SAMN05216298_2119</name>
</gene>
<proteinExistence type="inferred from homology"/>
<dbReference type="Gene3D" id="3.40.1390.30">
    <property type="entry name" value="NIF3 (NGG1p interacting factor 3)-like"/>
    <property type="match status" value="1"/>
</dbReference>
<evidence type="ECO:0000313" key="5">
    <source>
        <dbReference type="Proteomes" id="UP000198662"/>
    </source>
</evidence>
<dbReference type="GO" id="GO:0046872">
    <property type="term" value="F:metal ion binding"/>
    <property type="evidence" value="ECO:0007669"/>
    <property type="project" value="UniProtKB-KW"/>
</dbReference>
<comment type="similarity">
    <text evidence="1">Belongs to the GTP cyclohydrolase I type 2/NIF3 family.</text>
</comment>
<keyword evidence="3" id="KW-0479">Metal-binding</keyword>
<dbReference type="Pfam" id="PF01784">
    <property type="entry name" value="DUF34_NIF3"/>
    <property type="match status" value="1"/>
</dbReference>
<feature type="binding site" evidence="3">
    <location>
        <position position="111"/>
    </location>
    <ligand>
        <name>a divalent metal cation</name>
        <dbReference type="ChEBI" id="CHEBI:60240"/>
        <label>1</label>
    </ligand>
</feature>
<feature type="binding site" evidence="3">
    <location>
        <position position="230"/>
    </location>
    <ligand>
        <name>a divalent metal cation</name>
        <dbReference type="ChEBI" id="CHEBI:60240"/>
        <label>1</label>
    </ligand>
</feature>
<reference evidence="5" key="1">
    <citation type="submission" date="2016-10" db="EMBL/GenBank/DDBJ databases">
        <authorList>
            <person name="Varghese N."/>
            <person name="Submissions S."/>
        </authorList>
    </citation>
    <scope>NUCLEOTIDE SEQUENCE [LARGE SCALE GENOMIC DNA]</scope>
    <source>
        <strain evidence="5">CGMCC 4.3147</strain>
    </source>
</reference>
<dbReference type="GO" id="GO:0016787">
    <property type="term" value="F:hydrolase activity"/>
    <property type="evidence" value="ECO:0007669"/>
    <property type="project" value="UniProtKB-KW"/>
</dbReference>
<evidence type="ECO:0000256" key="3">
    <source>
        <dbReference type="PIRSR" id="PIRSR602678-1"/>
    </source>
</evidence>
<organism evidence="4 5">
    <name type="scientific">Glycomyces sambucus</name>
    <dbReference type="NCBI Taxonomy" id="380244"/>
    <lineage>
        <taxon>Bacteria</taxon>
        <taxon>Bacillati</taxon>
        <taxon>Actinomycetota</taxon>
        <taxon>Actinomycetes</taxon>
        <taxon>Glycomycetales</taxon>
        <taxon>Glycomycetaceae</taxon>
        <taxon>Glycomyces</taxon>
    </lineage>
</organism>
<sequence length="268" mass="28685">MVMTAQDVVDLVDAHLGVPRRAETVDQYLAGDADQEVHGVAFTMMATLDVLQRAVAQGLDLVVSHEPLYYHHREEWAAMLAAEADPVHRAKAAFIAEHHLVVRRLHDAVHDTRPDRIVHGAAHALGWNDFARPDLPGVFDVPATTLGALAEHTARALGASALRYIGDPDQPVSVAGVQPGFWGFEKNRAILARPDVDVLLIGESNEWETAAYAADAVSAGLAKGLIVIGHVPSEQEGMSATADRLAALLPGLPVAFLPTADPFRPLPA</sequence>
<dbReference type="SUPFAM" id="SSF102705">
    <property type="entry name" value="NIF3 (NGG1p interacting factor 3)-like"/>
    <property type="match status" value="1"/>
</dbReference>
<evidence type="ECO:0000313" key="4">
    <source>
        <dbReference type="EMBL" id="SDK93656.1"/>
    </source>
</evidence>
<keyword evidence="4" id="KW-0378">Hydrolase</keyword>